<sequence>MESFNRLSYSVKNLLYQLPLNCAELCKEISYEIHNSEILRGIIYFLVDSWTLIKENNNIWNFSTTVCLHTTCVLEAVEVFNGEKLFCQILFLLPEEQKFNAVKELCSLLKVFPNKYAVLRRQFCEQASTCYIKNLLNISRPVVLSIGCDILNGILDSLFAEIKNDNIQNLLWILSAILEKFDYFLEKNSFYFNKFNTSSASDLSLLNLYEREQVKKLKQFCCNLENLQFDNEMFCQKKTFENKNILLVLSNIVFRLSNAFENLQMHNIFETISEEHFVVILVKLKHLTQVLSENQDSGNIYKSFLSLSMHFFKVLSLMDLNNRTIKYVCVDASTSDLLQLRKQLKLADCRKMLSRWLELKDQKEKFFIGVYRLNHLYFGHKEVLDWLLQYEDLNTENAELWVKTLWTYAIRFCCFDVLKQFVEIVHDRFTKGLYNVLTKSFQELILKCIDHLSISTCNNLLFELIEHFCSGKSLVWPPCKATPITFERNLNEVLNKLTDSEEPNIQSFKNIAQLCLISPFVVLKEVVHRCLRKDLKVSILNKIIENMPTLLDLYVVSDVTQFPAVTSTSIDVSDVTQLPAVIYFSHTFHVLLCEKYKSEKIMHQLLVGLINDSSSVKLLQSIVTWFIYPSLNGSVTYNLNFSLELLEAFSVFKKIWNIGEILEVIKLLLSFVEKETTVDLVYKNLIAMIGLLTYQYESCAIDDSVTVQLKALAKTLKWFNSFYFYKLFKQYNIFHRFCVPESVLAFSDINNQLYESVVDPLYNTDEGKWQGLIEIFVACQESGETFIEKIPTTSIDDEIQTIIEAVVNIFGKGICFYKAKLVVASLKMLIQKHKIEGVTSFVSEDLQNANEKHDTCFSFLVMVQTYTSVLLKDTFDSVATAVLLKILHQFFVNAKEIRKSQVVVFLCLYFFEQLIYAVAMLSDKSMGHLELILVELLRFILDCLKQLNDKTISSKVLLKCEQTLSMINTNHVINEIFSSEKKLFI</sequence>
<reference evidence="1" key="1">
    <citation type="submission" date="2025-05" db="UniProtKB">
        <authorList>
            <consortium name="RefSeq"/>
        </authorList>
    </citation>
    <scope>NUCLEOTIDE SEQUENCE [LARGE SCALE GENOMIC DNA]</scope>
</reference>
<reference evidence="2" key="2">
    <citation type="submission" date="2025-08" db="UniProtKB">
        <authorList>
            <consortium name="RefSeq"/>
        </authorList>
    </citation>
    <scope>IDENTIFICATION</scope>
</reference>
<dbReference type="RefSeq" id="XP_065647524.1">
    <property type="nucleotide sequence ID" value="XM_065791452.1"/>
</dbReference>
<organism evidence="1 2">
    <name type="scientific">Hydra vulgaris</name>
    <name type="common">Hydra</name>
    <name type="synonym">Hydra attenuata</name>
    <dbReference type="NCBI Taxonomy" id="6087"/>
    <lineage>
        <taxon>Eukaryota</taxon>
        <taxon>Metazoa</taxon>
        <taxon>Cnidaria</taxon>
        <taxon>Hydrozoa</taxon>
        <taxon>Hydroidolina</taxon>
        <taxon>Anthoathecata</taxon>
        <taxon>Aplanulata</taxon>
        <taxon>Hydridae</taxon>
        <taxon>Hydra</taxon>
    </lineage>
</organism>
<keyword evidence="1" id="KW-1185">Reference proteome</keyword>
<proteinExistence type="predicted"/>
<gene>
    <name evidence="2" type="primary">LOC105848666</name>
</gene>
<name>A0ABM4BEX6_HYDVU</name>
<protein>
    <submittedName>
        <fullName evidence="2">Uncharacterized protein LOC105848666 isoform X3</fullName>
    </submittedName>
</protein>
<accession>A0ABM4BEX6</accession>
<evidence type="ECO:0000313" key="2">
    <source>
        <dbReference type="RefSeq" id="XP_065647524.1"/>
    </source>
</evidence>
<dbReference type="Proteomes" id="UP001652625">
    <property type="component" value="Chromosome 02"/>
</dbReference>
<evidence type="ECO:0000313" key="1">
    <source>
        <dbReference type="Proteomes" id="UP001652625"/>
    </source>
</evidence>
<dbReference type="GeneID" id="105848666"/>